<organism evidence="1 2">
    <name type="scientific">Mycoplasmopsis edwardii</name>
    <dbReference type="NCBI Taxonomy" id="53558"/>
    <lineage>
        <taxon>Bacteria</taxon>
        <taxon>Bacillati</taxon>
        <taxon>Mycoplasmatota</taxon>
        <taxon>Mycoplasmoidales</taxon>
        <taxon>Metamycoplasmataceae</taxon>
        <taxon>Mycoplasmopsis</taxon>
    </lineage>
</organism>
<evidence type="ECO:0000313" key="1">
    <source>
        <dbReference type="EMBL" id="WBP83751.1"/>
    </source>
</evidence>
<gene>
    <name evidence="1" type="ORF">Me_995_000370</name>
</gene>
<sequence length="734" mass="85769">MLLKKVDLLSDLNEKQRQAVEYFDKPLRIIAGAGTGKTKVLTRKVAYLINDLNVSPKSILAVTFTNKAAKEMINRIEKYCQQIKEKLNVLTFHSFCTTVLRNDIRELGYRREFYIIDEHDKEQIFKKIYSKLEITTHEISYKTTAQYISWAKNFSEDPNEFAKVLNEENKPTILAKIYLEYLNELALHGSLDFDDLIILTHRLFTLRPDILKKYQEIYKYILIDEFQDTSSLQYEIMKMLYTENTHVTIVGDPDQTIYNWRGADVNLILDFDKDFKDSKTVILDINYRSTKKILETANKLIKHNNIRYSKDLVTENEEGTEPEFFHSFNEEGEARWVVNKINELKKQKNQLKSIAILFRSNYYSRVFEQALIEENIPHKLINGVKFYQRSEIKDVLAFLRVLFDGQEISLERIINVPNRGIGEARLAKLREFSRKHNKTIFFALKDHFKQLPVKELGKEFIIQKLHPFMKTLMKYKKLLLSKSNKIYRLLDAFLQEIGFYESIENNKNLRGTAKENVKELIKSIETWEKKNPGKDLQDYLNMVNLLTVTDEFHNETNYVTLMTIHSAKGLEYDNIFLVGLNKGVFPTFRIFEKGDFINNSKDKNSDELIEEERRLAYVAVTRARNKLFLSSSRGKILGTNTPKEISQFLEEMGINTKEKILLNDQTNIVPFDEDSDALARNSKIIIGDIISHIIFGEGEVIDSKSTGDIDVRFHNDGKVRTLNKMHNSIRLISR</sequence>
<proteinExistence type="predicted"/>
<evidence type="ECO:0000313" key="2">
    <source>
        <dbReference type="Proteomes" id="UP001213039"/>
    </source>
</evidence>
<keyword evidence="2" id="KW-1185">Reference proteome</keyword>
<reference evidence="1" key="1">
    <citation type="submission" date="2022-12" db="EMBL/GenBank/DDBJ databases">
        <authorList>
            <consortium name="Asia Pacific Centre for Animal Health"/>
            <person name="Klose S.M."/>
            <person name="Legione A.R."/>
            <person name="Monotti I."/>
            <person name="Bushell R."/>
            <person name="Marenda M.S."/>
            <person name="Sugiyama T."/>
            <person name="Browning G.F."/>
            <person name="Vaz P.K."/>
        </authorList>
    </citation>
    <scope>NUCLEOTIDE SEQUENCE</scope>
    <source>
        <strain evidence="1">Felid995</strain>
    </source>
</reference>
<dbReference type="Proteomes" id="UP001213039">
    <property type="component" value="Chromosome"/>
</dbReference>
<accession>A0ACD4PGY8</accession>
<dbReference type="EMBL" id="CP114370">
    <property type="protein sequence ID" value="WBP83751.1"/>
    <property type="molecule type" value="Genomic_DNA"/>
</dbReference>
<name>A0ACD4PGY8_9BACT</name>
<protein>
    <submittedName>
        <fullName evidence="1">UvrD-helicase domain-containing protein</fullName>
    </submittedName>
</protein>